<feature type="transmembrane region" description="Helical" evidence="1">
    <location>
        <begin position="39"/>
        <end position="61"/>
    </location>
</feature>
<evidence type="ECO:0000313" key="4">
    <source>
        <dbReference type="Proteomes" id="UP000233256"/>
    </source>
</evidence>
<dbReference type="EMBL" id="PGXC01000005">
    <property type="protein sequence ID" value="PKK90458.1"/>
    <property type="molecule type" value="Genomic_DNA"/>
</dbReference>
<dbReference type="CDD" id="cd00130">
    <property type="entry name" value="PAS"/>
    <property type="match status" value="1"/>
</dbReference>
<evidence type="ECO:0000259" key="2">
    <source>
        <dbReference type="SMART" id="SM00091"/>
    </source>
</evidence>
<dbReference type="InterPro" id="IPR000014">
    <property type="entry name" value="PAS"/>
</dbReference>
<keyword evidence="1" id="KW-1133">Transmembrane helix</keyword>
<reference evidence="3 4" key="1">
    <citation type="journal article" date="2017" name="ISME J.">
        <title>Potential for microbial H2 and metal transformations associated with novel bacteria and archaea in deep terrestrial subsurface sediments.</title>
        <authorList>
            <person name="Hernsdorf A.W."/>
            <person name="Amano Y."/>
            <person name="Miyakawa K."/>
            <person name="Ise K."/>
            <person name="Suzuki Y."/>
            <person name="Anantharaman K."/>
            <person name="Probst A."/>
            <person name="Burstein D."/>
            <person name="Thomas B.C."/>
            <person name="Banfield J.F."/>
        </authorList>
    </citation>
    <scope>NUCLEOTIDE SEQUENCE [LARGE SCALE GENOMIC DNA]</scope>
    <source>
        <strain evidence="3">HGW-Wallbacteria-1</strain>
    </source>
</reference>
<keyword evidence="1" id="KW-0812">Transmembrane</keyword>
<gene>
    <name evidence="3" type="ORF">CVV64_08820</name>
</gene>
<keyword evidence="1" id="KW-0472">Membrane</keyword>
<dbReference type="AlphaFoldDB" id="A0A2N1PQ47"/>
<dbReference type="SUPFAM" id="SSF55785">
    <property type="entry name" value="PYP-like sensor domain (PAS domain)"/>
    <property type="match status" value="1"/>
</dbReference>
<accession>A0A2N1PQ47</accession>
<dbReference type="SMART" id="SM00091">
    <property type="entry name" value="PAS"/>
    <property type="match status" value="1"/>
</dbReference>
<comment type="caution">
    <text evidence="3">The sequence shown here is derived from an EMBL/GenBank/DDBJ whole genome shotgun (WGS) entry which is preliminary data.</text>
</comment>
<sequence length="407" mass="46143">MEDGKETTVRNPYSLEEAHRPNSFEQTIKDYEKILNVNIRFIAIFSMMVFFISLIFSYRLIKDYSTNFAIAEDRAETAITELIHKHPRLFSDLGTVRAKTLGTEKFLAALATPFPRLLEARLLTMSGRGGMEEVDSYVSPRLASCSETVRSALSRGSSDSDGKIPFTLVEKDFILNGEFRGRVKLVFSRESRVLFRDSLWRKALWNNIIVILVALAVGFILSRLLTAPVEEIIANIGFISHNHFTDYISTIRIGTEGRLIAAVNTLLKSFNEEFRALSRQFHQSMEHLESMLQATMNEISDPVVIISPDNKVSSANRAFCKQFSVTPANTLGKHFFELLEGRDAVAAIRDIRLKSFENKSRVSFSFVEIPLSGKPCKFRVTVKSFETSDNQRLSMVILKNIISEEEE</sequence>
<proteinExistence type="predicted"/>
<dbReference type="InterPro" id="IPR013767">
    <property type="entry name" value="PAS_fold"/>
</dbReference>
<dbReference type="Gene3D" id="3.30.450.20">
    <property type="entry name" value="PAS domain"/>
    <property type="match status" value="1"/>
</dbReference>
<organism evidence="3 4">
    <name type="scientific">Candidatus Wallbacteria bacterium HGW-Wallbacteria-1</name>
    <dbReference type="NCBI Taxonomy" id="2013854"/>
    <lineage>
        <taxon>Bacteria</taxon>
        <taxon>Candidatus Walliibacteriota</taxon>
    </lineage>
</organism>
<dbReference type="Proteomes" id="UP000233256">
    <property type="component" value="Unassembled WGS sequence"/>
</dbReference>
<evidence type="ECO:0000313" key="3">
    <source>
        <dbReference type="EMBL" id="PKK90458.1"/>
    </source>
</evidence>
<protein>
    <recommendedName>
        <fullName evidence="2">PAS domain-containing protein</fullName>
    </recommendedName>
</protein>
<dbReference type="InterPro" id="IPR035965">
    <property type="entry name" value="PAS-like_dom_sf"/>
</dbReference>
<evidence type="ECO:0000256" key="1">
    <source>
        <dbReference type="SAM" id="Phobius"/>
    </source>
</evidence>
<feature type="transmembrane region" description="Helical" evidence="1">
    <location>
        <begin position="204"/>
        <end position="225"/>
    </location>
</feature>
<dbReference type="GO" id="GO:0006355">
    <property type="term" value="P:regulation of DNA-templated transcription"/>
    <property type="evidence" value="ECO:0007669"/>
    <property type="project" value="InterPro"/>
</dbReference>
<dbReference type="Pfam" id="PF00989">
    <property type="entry name" value="PAS"/>
    <property type="match status" value="1"/>
</dbReference>
<name>A0A2N1PQ47_9BACT</name>
<feature type="domain" description="PAS" evidence="2">
    <location>
        <begin position="290"/>
        <end position="357"/>
    </location>
</feature>